<comment type="caution">
    <text evidence="2">The sequence shown here is derived from an EMBL/GenBank/DDBJ whole genome shotgun (WGS) entry which is preliminary data.</text>
</comment>
<dbReference type="EMBL" id="SMFO01000004">
    <property type="protein sequence ID" value="TDE04684.1"/>
    <property type="molecule type" value="Genomic_DNA"/>
</dbReference>
<accession>A0A4R5D128</accession>
<proteinExistence type="predicted"/>
<dbReference type="AlphaFoldDB" id="A0A4R5D128"/>
<protein>
    <recommendedName>
        <fullName evidence="4">Phosphate starvation-inducible protein PsiF</fullName>
    </recommendedName>
</protein>
<evidence type="ECO:0000256" key="1">
    <source>
        <dbReference type="SAM" id="SignalP"/>
    </source>
</evidence>
<organism evidence="2 3">
    <name type="scientific">Flavobacterium hiemivividum</name>
    <dbReference type="NCBI Taxonomy" id="2541734"/>
    <lineage>
        <taxon>Bacteria</taxon>
        <taxon>Pseudomonadati</taxon>
        <taxon>Bacteroidota</taxon>
        <taxon>Flavobacteriia</taxon>
        <taxon>Flavobacteriales</taxon>
        <taxon>Flavobacteriaceae</taxon>
        <taxon>Flavobacterium</taxon>
    </lineage>
</organism>
<dbReference type="RefSeq" id="WP_132110447.1">
    <property type="nucleotide sequence ID" value="NZ_SMFO01000004.1"/>
</dbReference>
<reference evidence="2 3" key="1">
    <citation type="submission" date="2019-03" db="EMBL/GenBank/DDBJ databases">
        <title>Flavobacterium TSA-D2 sp. nov., isolated from arctic soil.</title>
        <authorList>
            <person name="Chaudhary D.K."/>
        </authorList>
    </citation>
    <scope>NUCLEOTIDE SEQUENCE [LARGE SCALE GENOMIC DNA]</scope>
    <source>
        <strain evidence="2 3">TSA-D2</strain>
    </source>
</reference>
<keyword evidence="3" id="KW-1185">Reference proteome</keyword>
<gene>
    <name evidence="2" type="ORF">E0F98_08550</name>
</gene>
<feature type="signal peptide" evidence="1">
    <location>
        <begin position="1"/>
        <end position="19"/>
    </location>
</feature>
<evidence type="ECO:0008006" key="4">
    <source>
        <dbReference type="Google" id="ProtNLM"/>
    </source>
</evidence>
<evidence type="ECO:0000313" key="2">
    <source>
        <dbReference type="EMBL" id="TDE04684.1"/>
    </source>
</evidence>
<feature type="chain" id="PRO_5020987535" description="Phosphate starvation-inducible protein PsiF" evidence="1">
    <location>
        <begin position="20"/>
        <end position="82"/>
    </location>
</feature>
<keyword evidence="1" id="KW-0732">Signal</keyword>
<name>A0A4R5D128_9FLAO</name>
<sequence length="82" mass="8972">MTKILSILAIALFTITASAQEVKTASKKEVQKEKECCLKAADSKAMTADEIAQHKAKCKAEDKKCDAKMTGTEEKKCYSKKA</sequence>
<dbReference type="Proteomes" id="UP000294597">
    <property type="component" value="Unassembled WGS sequence"/>
</dbReference>
<evidence type="ECO:0000313" key="3">
    <source>
        <dbReference type="Proteomes" id="UP000294597"/>
    </source>
</evidence>